<dbReference type="KEGG" id="ctes:O987_23245"/>
<name>A0A076PZ73_COMTE</name>
<protein>
    <submittedName>
        <fullName evidence="1">Uncharacterized protein</fullName>
    </submittedName>
</protein>
<evidence type="ECO:0000313" key="1">
    <source>
        <dbReference type="EMBL" id="AIJ48732.1"/>
    </source>
</evidence>
<dbReference type="AlphaFoldDB" id="A0A076PZ73"/>
<sequence length="43" mass="4756">MCAAFVMCGECRAFFWAGAEQAELMESDSRKRTGSDKLNIPVV</sequence>
<gene>
    <name evidence="1" type="ORF">O987_23245</name>
</gene>
<dbReference type="HOGENOM" id="CLU_3232242_0_0_4"/>
<organism evidence="1 2">
    <name type="scientific">Comamonas testosteroni TK102</name>
    <dbReference type="NCBI Taxonomy" id="1392005"/>
    <lineage>
        <taxon>Bacteria</taxon>
        <taxon>Pseudomonadati</taxon>
        <taxon>Pseudomonadota</taxon>
        <taxon>Betaproteobacteria</taxon>
        <taxon>Burkholderiales</taxon>
        <taxon>Comamonadaceae</taxon>
        <taxon>Comamonas</taxon>
    </lineage>
</organism>
<dbReference type="EMBL" id="CP006704">
    <property type="protein sequence ID" value="AIJ48732.1"/>
    <property type="molecule type" value="Genomic_DNA"/>
</dbReference>
<accession>A0A076PZ73</accession>
<proteinExistence type="predicted"/>
<evidence type="ECO:0000313" key="2">
    <source>
        <dbReference type="Proteomes" id="UP000028782"/>
    </source>
</evidence>
<reference evidence="1 2" key="1">
    <citation type="journal article" date="2014" name="Genome Announc.">
        <title>Complete Genome Sequence of Polychlorinated Biphenyl Degrader Comamonas testosteroni TK102 (NBRC 109938).</title>
        <authorList>
            <person name="Fukuda K."/>
            <person name="Hosoyama A."/>
            <person name="Tsuchikane K."/>
            <person name="Ohji S."/>
            <person name="Yamazoe A."/>
            <person name="Fujita N."/>
            <person name="Shintani M."/>
            <person name="Kimbara K."/>
        </authorList>
    </citation>
    <scope>NUCLEOTIDE SEQUENCE [LARGE SCALE GENOMIC DNA]</scope>
    <source>
        <strain evidence="1">TK102</strain>
    </source>
</reference>
<dbReference type="Proteomes" id="UP000028782">
    <property type="component" value="Chromosome"/>
</dbReference>